<evidence type="ECO:0000313" key="1">
    <source>
        <dbReference type="EMBL" id="QFG34955.1"/>
    </source>
</evidence>
<dbReference type="EMBL" id="CP044423">
    <property type="protein sequence ID" value="QFG34955.1"/>
    <property type="molecule type" value="Genomic_DNA"/>
</dbReference>
<organism evidence="1 2">
    <name type="scientific">Paracoccus pantotrophus</name>
    <name type="common">Thiosphaera pantotropha</name>
    <dbReference type="NCBI Taxonomy" id="82367"/>
    <lineage>
        <taxon>Bacteria</taxon>
        <taxon>Pseudomonadati</taxon>
        <taxon>Pseudomonadota</taxon>
        <taxon>Alphaproteobacteria</taxon>
        <taxon>Rhodobacterales</taxon>
        <taxon>Paracoccaceae</taxon>
        <taxon>Paracoccus</taxon>
    </lineage>
</organism>
<sequence length="125" mass="13834">MSDVKRAAFQSSEGSFGSQCIRTDRDNEYFAFLRVTQKLKNASKSDNRYAMIEAASESNQLWTIIAADLAHEENGLPLATKAGLLSLAIYSLKQGRRVISECASVEPLIEINVMIMRGLRGDVHP</sequence>
<protein>
    <submittedName>
        <fullName evidence="1">Flagellar biosynthesis regulator FlhF</fullName>
    </submittedName>
</protein>
<name>A0AAE6NTM4_PARPN</name>
<keyword evidence="1" id="KW-0282">Flagellum</keyword>
<dbReference type="InterPro" id="IPR010845">
    <property type="entry name" value="FlaF"/>
</dbReference>
<dbReference type="AlphaFoldDB" id="A0AAE6NTM4"/>
<dbReference type="Proteomes" id="UP000326453">
    <property type="component" value="Chromosome 2"/>
</dbReference>
<keyword evidence="1" id="KW-0969">Cilium</keyword>
<keyword evidence="1" id="KW-0966">Cell projection</keyword>
<gene>
    <name evidence="1" type="ORF">ESD82_01765</name>
</gene>
<dbReference type="Pfam" id="PF07309">
    <property type="entry name" value="FlaF"/>
    <property type="match status" value="1"/>
</dbReference>
<accession>A0AAE6NTM4</accession>
<dbReference type="GO" id="GO:0044781">
    <property type="term" value="P:bacterial-type flagellum organization"/>
    <property type="evidence" value="ECO:0007669"/>
    <property type="project" value="InterPro"/>
</dbReference>
<reference evidence="1 2" key="1">
    <citation type="submission" date="2019-01" db="EMBL/GenBank/DDBJ databases">
        <title>Complete Genome Sequence and Annotation of the Paracoccus pantotrophus type strain DSM 2944.</title>
        <authorList>
            <person name="Bockwoldt J.A."/>
            <person name="Zimmermann M."/>
            <person name="Tiso T."/>
            <person name="Blank L.M."/>
        </authorList>
    </citation>
    <scope>NUCLEOTIDE SEQUENCE [LARGE SCALE GENOMIC DNA]</scope>
    <source>
        <strain evidence="1 2">DSM 2944</strain>
    </source>
</reference>
<evidence type="ECO:0000313" key="2">
    <source>
        <dbReference type="Proteomes" id="UP000326453"/>
    </source>
</evidence>
<proteinExistence type="predicted"/>
<dbReference type="KEGG" id="ppan:ESD82_01765"/>